<evidence type="ECO:0000259" key="2">
    <source>
        <dbReference type="Pfam" id="PF03190"/>
    </source>
</evidence>
<comment type="caution">
    <text evidence="3">The sequence shown here is derived from an EMBL/GenBank/DDBJ whole genome shotgun (WGS) entry which is preliminary data.</text>
</comment>
<dbReference type="Gene3D" id="3.40.30.10">
    <property type="entry name" value="Glutaredoxin"/>
    <property type="match status" value="1"/>
</dbReference>
<dbReference type="InterPro" id="IPR024705">
    <property type="entry name" value="Ssp411"/>
</dbReference>
<dbReference type="Pfam" id="PF03190">
    <property type="entry name" value="Thioredox_DsbH"/>
    <property type="match status" value="1"/>
</dbReference>
<dbReference type="InterPro" id="IPR004879">
    <property type="entry name" value="Ssp411-like_TRX"/>
</dbReference>
<feature type="region of interest" description="Disordered" evidence="1">
    <location>
        <begin position="786"/>
        <end position="855"/>
    </location>
</feature>
<feature type="domain" description="Spermatogenesis-associated protein 20-like TRX" evidence="2">
    <location>
        <begin position="43"/>
        <end position="216"/>
    </location>
</feature>
<name>A0AA40F0Y7_9PEZI</name>
<evidence type="ECO:0000256" key="1">
    <source>
        <dbReference type="SAM" id="MobiDB-lite"/>
    </source>
</evidence>
<dbReference type="SUPFAM" id="SSF48208">
    <property type="entry name" value="Six-hairpin glycosidases"/>
    <property type="match status" value="1"/>
</dbReference>
<dbReference type="PANTHER" id="PTHR42899:SF1">
    <property type="entry name" value="SPERMATOGENESIS-ASSOCIATED PROTEIN 20"/>
    <property type="match status" value="1"/>
</dbReference>
<dbReference type="PANTHER" id="PTHR42899">
    <property type="entry name" value="SPERMATOGENESIS-ASSOCIATED PROTEIN 20"/>
    <property type="match status" value="1"/>
</dbReference>
<reference evidence="3" key="1">
    <citation type="submission" date="2023-06" db="EMBL/GenBank/DDBJ databases">
        <title>Genome-scale phylogeny and comparative genomics of the fungal order Sordariales.</title>
        <authorList>
            <consortium name="Lawrence Berkeley National Laboratory"/>
            <person name="Hensen N."/>
            <person name="Bonometti L."/>
            <person name="Westerberg I."/>
            <person name="Brannstrom I.O."/>
            <person name="Guillou S."/>
            <person name="Cros-Aarteil S."/>
            <person name="Calhoun S."/>
            <person name="Haridas S."/>
            <person name="Kuo A."/>
            <person name="Mondo S."/>
            <person name="Pangilinan J."/>
            <person name="Riley R."/>
            <person name="LaButti K."/>
            <person name="Andreopoulos B."/>
            <person name="Lipzen A."/>
            <person name="Chen C."/>
            <person name="Yanf M."/>
            <person name="Daum C."/>
            <person name="Ng V."/>
            <person name="Clum A."/>
            <person name="Steindorff A."/>
            <person name="Ohm R."/>
            <person name="Martin F."/>
            <person name="Silar P."/>
            <person name="Natvig D."/>
            <person name="Lalanne C."/>
            <person name="Gautier V."/>
            <person name="Ament-velasquez S.L."/>
            <person name="Kruys A."/>
            <person name="Hutchinson M.I."/>
            <person name="Powell A.J."/>
            <person name="Barry K."/>
            <person name="Miller A.N."/>
            <person name="Grigoriev I.V."/>
            <person name="Debuchy R."/>
            <person name="Gladieux P."/>
            <person name="Thoren M.H."/>
            <person name="Johannesson H."/>
        </authorList>
    </citation>
    <scope>NUCLEOTIDE SEQUENCE</scope>
    <source>
        <strain evidence="3">SMH3187-1</strain>
    </source>
</reference>
<feature type="region of interest" description="Disordered" evidence="1">
    <location>
        <begin position="1"/>
        <end position="53"/>
    </location>
</feature>
<feature type="compositionally biased region" description="Basic and acidic residues" evidence="1">
    <location>
        <begin position="811"/>
        <end position="827"/>
    </location>
</feature>
<organism evidence="3 4">
    <name type="scientific">Schizothecium vesticola</name>
    <dbReference type="NCBI Taxonomy" id="314040"/>
    <lineage>
        <taxon>Eukaryota</taxon>
        <taxon>Fungi</taxon>
        <taxon>Dikarya</taxon>
        <taxon>Ascomycota</taxon>
        <taxon>Pezizomycotina</taxon>
        <taxon>Sordariomycetes</taxon>
        <taxon>Sordariomycetidae</taxon>
        <taxon>Sordariales</taxon>
        <taxon>Schizotheciaceae</taxon>
        <taxon>Schizothecium</taxon>
    </lineage>
</organism>
<dbReference type="SUPFAM" id="SSF52833">
    <property type="entry name" value="Thioredoxin-like"/>
    <property type="match status" value="1"/>
</dbReference>
<proteinExistence type="predicted"/>
<dbReference type="InterPro" id="IPR012341">
    <property type="entry name" value="6hp_glycosidase-like_sf"/>
</dbReference>
<sequence>MMSAQLQRGAGASAPDGSGTLTSEAAPTSAPPTAPAPREPLRNRASESSSPYVRKHADTPVAWQFLDQATLERAKDENKPIFMHIGFLADHHCRLTTQDSFSNSAVSAFLNDAFIPILIDRDERPDLDTIYQNYSEAVNATGGWPLNLFLTPDLYPIFGGTYWPGPGTEHSLLASGTAGEENAYTDFLAICRKIHTFWVEQEERCRKEAFEMLSKLQDFAQEGTHGPMTAGQEQPQQVRATALDDADLDLDQLEEALSRISRMFDPVDYGFGTPKFPNPARLSFLLRLAHFPQEVKDVVGEDEIEKATTMALGTLRRIRDRGLRDHLGAGFMRFSVTRDWSVPHFEKMVGDNALLLGVFLDAWLGSSAALRSEDEFADVVFEVADYLVSPEIHPQGLGFVTSEVADSFYRKGDEHEREGAYYLWTRREFDQVVGGDANDGEHASLVAAAHWNVLEHGNVPREQDPHDEFINQNVLCAVKDAQELSRQFGIPVAEVQRILSSATAKLRDHRERERVRPVRDENVLVGVNGIVIATLARTAAAVESVDAERAAKYLQAAKDAALFVKTKLTVEGADGGKSSLRRFWFDGPSETRAFADDYAFLIEGFLDLYDATLEKAWLDSAQELQEEQLRQFYDYSDRAAPQLASARRSLSGGFYSTEEVTLCDTILRLKSGMDKSQPSTNAVSASNLFRLGTSLAKPEYIHLAKETISAFESEILQYPWLFVSLLTGVVSARLGVKRVFLSSEDDAELRRYRTSPRAEAAALILTGKPDPSELSTEGVVKAEVGNDAGGARSTSEQLADNQAKADTATTSDKDTAEPTRATEHEPSGENTKGEAAPNPIQPGGQPPADGASRDQ</sequence>
<dbReference type="Proteomes" id="UP001172155">
    <property type="component" value="Unassembled WGS sequence"/>
</dbReference>
<dbReference type="Gene3D" id="1.50.10.10">
    <property type="match status" value="1"/>
</dbReference>
<dbReference type="InterPro" id="IPR036249">
    <property type="entry name" value="Thioredoxin-like_sf"/>
</dbReference>
<evidence type="ECO:0000313" key="3">
    <source>
        <dbReference type="EMBL" id="KAK0749061.1"/>
    </source>
</evidence>
<keyword evidence="4" id="KW-1185">Reference proteome</keyword>
<evidence type="ECO:0000313" key="4">
    <source>
        <dbReference type="Proteomes" id="UP001172155"/>
    </source>
</evidence>
<dbReference type="InterPro" id="IPR008928">
    <property type="entry name" value="6-hairpin_glycosidase_sf"/>
</dbReference>
<protein>
    <recommendedName>
        <fullName evidence="2">Spermatogenesis-associated protein 20-like TRX domain-containing protein</fullName>
    </recommendedName>
</protein>
<gene>
    <name evidence="3" type="ORF">B0T18DRAFT_427247</name>
</gene>
<dbReference type="GO" id="GO:0003824">
    <property type="term" value="F:catalytic activity"/>
    <property type="evidence" value="ECO:0007669"/>
    <property type="project" value="UniProtKB-ARBA"/>
</dbReference>
<accession>A0AA40F0Y7</accession>
<dbReference type="AlphaFoldDB" id="A0AA40F0Y7"/>
<dbReference type="GO" id="GO:0005975">
    <property type="term" value="P:carbohydrate metabolic process"/>
    <property type="evidence" value="ECO:0007669"/>
    <property type="project" value="InterPro"/>
</dbReference>
<dbReference type="EMBL" id="JAUKUD010000003">
    <property type="protein sequence ID" value="KAK0749061.1"/>
    <property type="molecule type" value="Genomic_DNA"/>
</dbReference>
<feature type="compositionally biased region" description="Pro residues" evidence="1">
    <location>
        <begin position="29"/>
        <end position="38"/>
    </location>
</feature>